<keyword evidence="11 14" id="KW-0255">Endonuclease</keyword>
<dbReference type="GO" id="GO:0032299">
    <property type="term" value="C:ribonuclease H2 complex"/>
    <property type="evidence" value="ECO:0007669"/>
    <property type="project" value="TreeGrafter"/>
</dbReference>
<keyword evidence="10 14" id="KW-0479">Metal-binding</keyword>
<evidence type="ECO:0000256" key="8">
    <source>
        <dbReference type="ARBA" id="ARBA00022490"/>
    </source>
</evidence>
<feature type="binding site" evidence="14 15">
    <location>
        <position position="128"/>
    </location>
    <ligand>
        <name>a divalent metal cation</name>
        <dbReference type="ChEBI" id="CHEBI:60240"/>
    </ligand>
</feature>
<dbReference type="EMBL" id="PEUE01000044">
    <property type="protein sequence ID" value="PIV38472.1"/>
    <property type="molecule type" value="Genomic_DNA"/>
</dbReference>
<dbReference type="HAMAP" id="MF_00052_B">
    <property type="entry name" value="RNase_HII_B"/>
    <property type="match status" value="1"/>
</dbReference>
<dbReference type="FunFam" id="3.30.420.10:FF:000006">
    <property type="entry name" value="Ribonuclease HII"/>
    <property type="match status" value="1"/>
</dbReference>
<dbReference type="CDD" id="cd07182">
    <property type="entry name" value="RNase_HII_bacteria_HII_like"/>
    <property type="match status" value="1"/>
</dbReference>
<dbReference type="GO" id="GO:0030145">
    <property type="term" value="F:manganese ion binding"/>
    <property type="evidence" value="ECO:0007669"/>
    <property type="project" value="UniProtKB-UniRule"/>
</dbReference>
<dbReference type="Proteomes" id="UP000229247">
    <property type="component" value="Unassembled WGS sequence"/>
</dbReference>
<evidence type="ECO:0000256" key="7">
    <source>
        <dbReference type="ARBA" id="ARBA00019179"/>
    </source>
</evidence>
<evidence type="ECO:0000256" key="15">
    <source>
        <dbReference type="PROSITE-ProRule" id="PRU01319"/>
    </source>
</evidence>
<comment type="caution">
    <text evidence="18">The sequence shown here is derived from an EMBL/GenBank/DDBJ whole genome shotgun (WGS) entry which is preliminary data.</text>
</comment>
<evidence type="ECO:0000256" key="13">
    <source>
        <dbReference type="ARBA" id="ARBA00023211"/>
    </source>
</evidence>
<evidence type="ECO:0000256" key="12">
    <source>
        <dbReference type="ARBA" id="ARBA00022801"/>
    </source>
</evidence>
<dbReference type="NCBIfam" id="NF000594">
    <property type="entry name" value="PRK00015.1-1"/>
    <property type="match status" value="1"/>
</dbReference>
<feature type="binding site" evidence="14 15">
    <location>
        <position position="28"/>
    </location>
    <ligand>
        <name>a divalent metal cation</name>
        <dbReference type="ChEBI" id="CHEBI:60240"/>
    </ligand>
</feature>
<keyword evidence="8 14" id="KW-0963">Cytoplasm</keyword>
<dbReference type="Gene3D" id="3.30.420.10">
    <property type="entry name" value="Ribonuclease H-like superfamily/Ribonuclease H"/>
    <property type="match status" value="1"/>
</dbReference>
<feature type="binding site" evidence="14 15">
    <location>
        <position position="27"/>
    </location>
    <ligand>
        <name>a divalent metal cation</name>
        <dbReference type="ChEBI" id="CHEBI:60240"/>
    </ligand>
</feature>
<evidence type="ECO:0000256" key="5">
    <source>
        <dbReference type="ARBA" id="ARBA00007383"/>
    </source>
</evidence>
<dbReference type="InterPro" id="IPR024567">
    <property type="entry name" value="RNase_HII/HIII_dom"/>
</dbReference>
<sequence>MNRQQRPNLNHEKKLWRQGYSFVVGLDEVGRGPLAGPVCAAAVCFVVTKQTAAAKLKVFDGLKDSKKLSVKQREQWYEILTTHPDIKWGVGLLSAKVIDRINILEATKLAMKKALENLNVATEYLLIDGNFLLEDLSISQKAVVRGDSKIVSCAAASIIAKVTRDRLMVRYHQQHPQYGFNAHKGYGTRRHIAAIKKHGACRLHRRTFAPFRK</sequence>
<evidence type="ECO:0000256" key="6">
    <source>
        <dbReference type="ARBA" id="ARBA00012180"/>
    </source>
</evidence>
<evidence type="ECO:0000256" key="3">
    <source>
        <dbReference type="ARBA" id="ARBA00004065"/>
    </source>
</evidence>
<keyword evidence="12 14" id="KW-0378">Hydrolase</keyword>
<dbReference type="PANTHER" id="PTHR10954">
    <property type="entry name" value="RIBONUCLEASE H2 SUBUNIT A"/>
    <property type="match status" value="1"/>
</dbReference>
<name>A0A2M7D626_9BACT</name>
<dbReference type="NCBIfam" id="NF000595">
    <property type="entry name" value="PRK00015.1-3"/>
    <property type="match status" value="1"/>
</dbReference>
<dbReference type="Pfam" id="PF01351">
    <property type="entry name" value="RNase_HII"/>
    <property type="match status" value="1"/>
</dbReference>
<gene>
    <name evidence="14" type="primary">rnhB</name>
    <name evidence="18" type="ORF">COS30_01870</name>
</gene>
<dbReference type="InterPro" id="IPR036397">
    <property type="entry name" value="RNaseH_sf"/>
</dbReference>
<dbReference type="GO" id="GO:0043137">
    <property type="term" value="P:DNA replication, removal of RNA primer"/>
    <property type="evidence" value="ECO:0007669"/>
    <property type="project" value="TreeGrafter"/>
</dbReference>
<comment type="function">
    <text evidence="3 14 16">Endonuclease that specifically degrades the RNA of RNA-DNA hybrids.</text>
</comment>
<dbReference type="EC" id="3.1.26.4" evidence="6 14"/>
<evidence type="ECO:0000313" key="19">
    <source>
        <dbReference type="Proteomes" id="UP000229247"/>
    </source>
</evidence>
<evidence type="ECO:0000256" key="2">
    <source>
        <dbReference type="ARBA" id="ARBA00001946"/>
    </source>
</evidence>
<dbReference type="InterPro" id="IPR012337">
    <property type="entry name" value="RNaseH-like_sf"/>
</dbReference>
<keyword evidence="9 14" id="KW-0540">Nuclease</keyword>
<evidence type="ECO:0000256" key="14">
    <source>
        <dbReference type="HAMAP-Rule" id="MF_00052"/>
    </source>
</evidence>
<evidence type="ECO:0000313" key="18">
    <source>
        <dbReference type="EMBL" id="PIV38472.1"/>
    </source>
</evidence>
<protein>
    <recommendedName>
        <fullName evidence="7 14">Ribonuclease HII</fullName>
        <shortName evidence="14">RNase HII</shortName>
        <ecNumber evidence="6 14">3.1.26.4</ecNumber>
    </recommendedName>
</protein>
<dbReference type="GO" id="GO:0006298">
    <property type="term" value="P:mismatch repair"/>
    <property type="evidence" value="ECO:0007669"/>
    <property type="project" value="TreeGrafter"/>
</dbReference>
<reference evidence="19" key="1">
    <citation type="submission" date="2017-09" db="EMBL/GenBank/DDBJ databases">
        <title>Depth-based differentiation of microbial function through sediment-hosted aquifers and enrichment of novel symbionts in the deep terrestrial subsurface.</title>
        <authorList>
            <person name="Probst A.J."/>
            <person name="Ladd B."/>
            <person name="Jarett J.K."/>
            <person name="Geller-Mcgrath D.E."/>
            <person name="Sieber C.M.K."/>
            <person name="Emerson J.B."/>
            <person name="Anantharaman K."/>
            <person name="Thomas B.C."/>
            <person name="Malmstrom R."/>
            <person name="Stieglmeier M."/>
            <person name="Klingl A."/>
            <person name="Woyke T."/>
            <person name="Ryan C.M."/>
            <person name="Banfield J.F."/>
        </authorList>
    </citation>
    <scope>NUCLEOTIDE SEQUENCE [LARGE SCALE GENOMIC DNA]</scope>
</reference>
<dbReference type="PROSITE" id="PS51975">
    <property type="entry name" value="RNASE_H_2"/>
    <property type="match status" value="1"/>
</dbReference>
<organism evidence="18 19">
    <name type="scientific">Candidatus Portnoybacteria bacterium CG02_land_8_20_14_3_00_45_8</name>
    <dbReference type="NCBI Taxonomy" id="1974807"/>
    <lineage>
        <taxon>Bacteria</taxon>
        <taxon>Candidatus Portnoyibacteriota</taxon>
    </lineage>
</organism>
<proteinExistence type="inferred from homology"/>
<evidence type="ECO:0000256" key="11">
    <source>
        <dbReference type="ARBA" id="ARBA00022759"/>
    </source>
</evidence>
<evidence type="ECO:0000256" key="1">
    <source>
        <dbReference type="ARBA" id="ARBA00000077"/>
    </source>
</evidence>
<dbReference type="GO" id="GO:0004523">
    <property type="term" value="F:RNA-DNA hybrid ribonuclease activity"/>
    <property type="evidence" value="ECO:0007669"/>
    <property type="project" value="UniProtKB-UniRule"/>
</dbReference>
<evidence type="ECO:0000256" key="10">
    <source>
        <dbReference type="ARBA" id="ARBA00022723"/>
    </source>
</evidence>
<evidence type="ECO:0000259" key="17">
    <source>
        <dbReference type="PROSITE" id="PS51975"/>
    </source>
</evidence>
<dbReference type="PANTHER" id="PTHR10954:SF18">
    <property type="entry name" value="RIBONUCLEASE HII"/>
    <property type="match status" value="1"/>
</dbReference>
<comment type="cofactor">
    <cofactor evidence="14 15">
        <name>Mn(2+)</name>
        <dbReference type="ChEBI" id="CHEBI:29035"/>
    </cofactor>
    <cofactor evidence="14 15">
        <name>Mg(2+)</name>
        <dbReference type="ChEBI" id="CHEBI:18420"/>
    </cofactor>
    <text evidence="14 15">Manganese or magnesium. Binds 1 divalent metal ion per monomer in the absence of substrate. May bind a second metal ion after substrate binding.</text>
</comment>
<dbReference type="GO" id="GO:0003723">
    <property type="term" value="F:RNA binding"/>
    <property type="evidence" value="ECO:0007669"/>
    <property type="project" value="UniProtKB-UniRule"/>
</dbReference>
<keyword evidence="13 14" id="KW-0464">Manganese</keyword>
<comment type="similarity">
    <text evidence="5 14 16">Belongs to the RNase HII family.</text>
</comment>
<comment type="cofactor">
    <cofactor evidence="2">
        <name>Mg(2+)</name>
        <dbReference type="ChEBI" id="CHEBI:18420"/>
    </cofactor>
</comment>
<comment type="subcellular location">
    <subcellularLocation>
        <location evidence="4 14">Cytoplasm</location>
    </subcellularLocation>
</comment>
<evidence type="ECO:0000256" key="16">
    <source>
        <dbReference type="RuleBase" id="RU003515"/>
    </source>
</evidence>
<dbReference type="AlphaFoldDB" id="A0A2M7D626"/>
<dbReference type="InterPro" id="IPR001352">
    <property type="entry name" value="RNase_HII/HIII"/>
</dbReference>
<feature type="domain" description="RNase H type-2" evidence="17">
    <location>
        <begin position="21"/>
        <end position="213"/>
    </location>
</feature>
<evidence type="ECO:0000256" key="9">
    <source>
        <dbReference type="ARBA" id="ARBA00022722"/>
    </source>
</evidence>
<dbReference type="InterPro" id="IPR022898">
    <property type="entry name" value="RNase_HII"/>
</dbReference>
<dbReference type="SUPFAM" id="SSF53098">
    <property type="entry name" value="Ribonuclease H-like"/>
    <property type="match status" value="1"/>
</dbReference>
<evidence type="ECO:0000256" key="4">
    <source>
        <dbReference type="ARBA" id="ARBA00004496"/>
    </source>
</evidence>
<dbReference type="GO" id="GO:0005737">
    <property type="term" value="C:cytoplasm"/>
    <property type="evidence" value="ECO:0007669"/>
    <property type="project" value="UniProtKB-SubCell"/>
</dbReference>
<comment type="catalytic activity">
    <reaction evidence="1 14 15 16">
        <text>Endonucleolytic cleavage to 5'-phosphomonoester.</text>
        <dbReference type="EC" id="3.1.26.4"/>
    </reaction>
</comment>
<accession>A0A2M7D626</accession>